<dbReference type="AlphaFoldDB" id="A0A2A2LFW8"/>
<keyword evidence="3" id="KW-1185">Reference proteome</keyword>
<dbReference type="EMBL" id="LIAE01006810">
    <property type="protein sequence ID" value="PAV84947.1"/>
    <property type="molecule type" value="Genomic_DNA"/>
</dbReference>
<organism evidence="2 3">
    <name type="scientific">Diploscapter pachys</name>
    <dbReference type="NCBI Taxonomy" id="2018661"/>
    <lineage>
        <taxon>Eukaryota</taxon>
        <taxon>Metazoa</taxon>
        <taxon>Ecdysozoa</taxon>
        <taxon>Nematoda</taxon>
        <taxon>Chromadorea</taxon>
        <taxon>Rhabditida</taxon>
        <taxon>Rhabditina</taxon>
        <taxon>Rhabditomorpha</taxon>
        <taxon>Rhabditoidea</taxon>
        <taxon>Rhabditidae</taxon>
        <taxon>Diploscapter</taxon>
    </lineage>
</organism>
<evidence type="ECO:0000313" key="2">
    <source>
        <dbReference type="EMBL" id="PAV84947.1"/>
    </source>
</evidence>
<evidence type="ECO:0000313" key="3">
    <source>
        <dbReference type="Proteomes" id="UP000218231"/>
    </source>
</evidence>
<feature type="transmembrane region" description="Helical" evidence="1">
    <location>
        <begin position="20"/>
        <end position="43"/>
    </location>
</feature>
<proteinExistence type="predicted"/>
<feature type="transmembrane region" description="Helical" evidence="1">
    <location>
        <begin position="87"/>
        <end position="112"/>
    </location>
</feature>
<keyword evidence="1" id="KW-1133">Transmembrane helix</keyword>
<accession>A0A2A2LFW8</accession>
<reference evidence="2 3" key="1">
    <citation type="journal article" date="2017" name="Curr. Biol.">
        <title>Genome architecture and evolution of a unichromosomal asexual nematode.</title>
        <authorList>
            <person name="Fradin H."/>
            <person name="Zegar C."/>
            <person name="Gutwein M."/>
            <person name="Lucas J."/>
            <person name="Kovtun M."/>
            <person name="Corcoran D."/>
            <person name="Baugh L.R."/>
            <person name="Kiontke K."/>
            <person name="Gunsalus K."/>
            <person name="Fitch D.H."/>
            <person name="Piano F."/>
        </authorList>
    </citation>
    <scope>NUCLEOTIDE SEQUENCE [LARGE SCALE GENOMIC DNA]</scope>
    <source>
        <strain evidence="2">PF1309</strain>
    </source>
</reference>
<protein>
    <submittedName>
        <fullName evidence="2">Uncharacterized protein</fullName>
    </submittedName>
</protein>
<comment type="caution">
    <text evidence="2">The sequence shown here is derived from an EMBL/GenBank/DDBJ whole genome shotgun (WGS) entry which is preliminary data.</text>
</comment>
<keyword evidence="1" id="KW-0812">Transmembrane</keyword>
<dbReference type="Proteomes" id="UP000218231">
    <property type="component" value="Unassembled WGS sequence"/>
</dbReference>
<keyword evidence="1" id="KW-0472">Membrane</keyword>
<feature type="transmembrane region" description="Helical" evidence="1">
    <location>
        <begin position="55"/>
        <end position="81"/>
    </location>
</feature>
<name>A0A2A2LFW8_9BILA</name>
<sequence>MKNVSRNESMPLTKGQAIAIIGGIYVVSNIFAIAITALYIWCIKKEVICCLVCNIILYAIVSVLMALGTLAFFGVSFVSLINQQPGLHIFFGAAFLYLILTAFEVFVLVLFIKVYNNAKAREDFEKHNTVSYQYA</sequence>
<gene>
    <name evidence="2" type="ORF">WR25_08503</name>
</gene>
<evidence type="ECO:0000256" key="1">
    <source>
        <dbReference type="SAM" id="Phobius"/>
    </source>
</evidence>